<protein>
    <submittedName>
        <fullName evidence="1">Uncharacterized protein</fullName>
    </submittedName>
</protein>
<proteinExistence type="predicted"/>
<dbReference type="Gene3D" id="3.30.420.10">
    <property type="entry name" value="Ribonuclease H-like superfamily/Ribonuclease H"/>
    <property type="match status" value="1"/>
</dbReference>
<reference evidence="1 2" key="1">
    <citation type="submission" date="2015-07" db="EMBL/GenBank/DDBJ databases">
        <title>The genome of Habropoda laboriosa.</title>
        <authorList>
            <person name="Pan H."/>
            <person name="Kapheim K."/>
        </authorList>
    </citation>
    <scope>NUCLEOTIDE SEQUENCE [LARGE SCALE GENOMIC DNA]</scope>
    <source>
        <strain evidence="1">0110345459</strain>
    </source>
</reference>
<name>A0A0L7RGZ9_9HYME</name>
<evidence type="ECO:0000313" key="1">
    <source>
        <dbReference type="EMBL" id="KOC70135.1"/>
    </source>
</evidence>
<dbReference type="Proteomes" id="UP000053825">
    <property type="component" value="Unassembled WGS sequence"/>
</dbReference>
<dbReference type="InterPro" id="IPR036397">
    <property type="entry name" value="RNaseH_sf"/>
</dbReference>
<sequence>LNNMFPNRWIRRGGPINWPARSPHLTPINYFIWGYVKEIVYKTQQTTREDMKIRIINACTAISRETIALAINRSQQTTVMFYELEVDILNIKCKRHR</sequence>
<gene>
    <name evidence="1" type="ORF">WH47_08396</name>
</gene>
<dbReference type="STRING" id="597456.A0A0L7RGZ9"/>
<keyword evidence="2" id="KW-1185">Reference proteome</keyword>
<dbReference type="PANTHER" id="PTHR47326">
    <property type="entry name" value="TRANSPOSABLE ELEMENT TC3 TRANSPOSASE-LIKE PROTEIN"/>
    <property type="match status" value="1"/>
</dbReference>
<dbReference type="EMBL" id="KQ414594">
    <property type="protein sequence ID" value="KOC70135.1"/>
    <property type="molecule type" value="Genomic_DNA"/>
</dbReference>
<dbReference type="AlphaFoldDB" id="A0A0L7RGZ9"/>
<feature type="non-terminal residue" evidence="1">
    <location>
        <position position="1"/>
    </location>
</feature>
<organism evidence="1 2">
    <name type="scientific">Habropoda laboriosa</name>
    <dbReference type="NCBI Taxonomy" id="597456"/>
    <lineage>
        <taxon>Eukaryota</taxon>
        <taxon>Metazoa</taxon>
        <taxon>Ecdysozoa</taxon>
        <taxon>Arthropoda</taxon>
        <taxon>Hexapoda</taxon>
        <taxon>Insecta</taxon>
        <taxon>Pterygota</taxon>
        <taxon>Neoptera</taxon>
        <taxon>Endopterygota</taxon>
        <taxon>Hymenoptera</taxon>
        <taxon>Apocrita</taxon>
        <taxon>Aculeata</taxon>
        <taxon>Apoidea</taxon>
        <taxon>Anthophila</taxon>
        <taxon>Apidae</taxon>
        <taxon>Habropoda</taxon>
    </lineage>
</organism>
<accession>A0A0L7RGZ9</accession>
<dbReference type="GO" id="GO:0003676">
    <property type="term" value="F:nucleic acid binding"/>
    <property type="evidence" value="ECO:0007669"/>
    <property type="project" value="InterPro"/>
</dbReference>
<dbReference type="PANTHER" id="PTHR47326:SF1">
    <property type="entry name" value="HTH PSQ-TYPE DOMAIN-CONTAINING PROTEIN"/>
    <property type="match status" value="1"/>
</dbReference>
<evidence type="ECO:0000313" key="2">
    <source>
        <dbReference type="Proteomes" id="UP000053825"/>
    </source>
</evidence>